<dbReference type="InterPro" id="IPR051324">
    <property type="entry name" value="Stress/Tellurium_Resist"/>
</dbReference>
<gene>
    <name evidence="2" type="ORF">SAMN04515677_101202</name>
</gene>
<proteinExistence type="predicted"/>
<evidence type="ECO:0000313" key="3">
    <source>
        <dbReference type="Proteomes" id="UP000199068"/>
    </source>
</evidence>
<dbReference type="CDD" id="cd06974">
    <property type="entry name" value="TerD_like"/>
    <property type="match status" value="1"/>
</dbReference>
<dbReference type="RefSeq" id="WP_092721987.1">
    <property type="nucleotide sequence ID" value="NZ_FNGW01000001.1"/>
</dbReference>
<dbReference type="Pfam" id="PF02342">
    <property type="entry name" value="TerD"/>
    <property type="match status" value="1"/>
</dbReference>
<dbReference type="EMBL" id="FNGW01000001">
    <property type="protein sequence ID" value="SDL23222.1"/>
    <property type="molecule type" value="Genomic_DNA"/>
</dbReference>
<dbReference type="PANTHER" id="PTHR32097:SF17">
    <property type="entry name" value="CAMP-BINDING PROTEIN 1-RELATED"/>
    <property type="match status" value="1"/>
</dbReference>
<dbReference type="STRING" id="1121325.SAMN04515677_101202"/>
<dbReference type="AlphaFoldDB" id="A0A1G9IDL1"/>
<protein>
    <submittedName>
        <fullName evidence="2">Tellurium resistance protein TerD</fullName>
    </submittedName>
</protein>
<dbReference type="Gene3D" id="2.60.60.30">
    <property type="entry name" value="sav2460 like domains"/>
    <property type="match status" value="1"/>
</dbReference>
<dbReference type="InterPro" id="IPR003325">
    <property type="entry name" value="TerD"/>
</dbReference>
<name>A0A1G9IDL1_9FIRM</name>
<dbReference type="PANTHER" id="PTHR32097">
    <property type="entry name" value="CAMP-BINDING PROTEIN 1-RELATED"/>
    <property type="match status" value="1"/>
</dbReference>
<feature type="domain" description="TerD" evidence="1">
    <location>
        <begin position="15"/>
        <end position="196"/>
    </location>
</feature>
<organism evidence="2 3">
    <name type="scientific">Romboutsia lituseburensis DSM 797</name>
    <dbReference type="NCBI Taxonomy" id="1121325"/>
    <lineage>
        <taxon>Bacteria</taxon>
        <taxon>Bacillati</taxon>
        <taxon>Bacillota</taxon>
        <taxon>Clostridia</taxon>
        <taxon>Peptostreptococcales</taxon>
        <taxon>Peptostreptococcaceae</taxon>
        <taxon>Romboutsia</taxon>
    </lineage>
</organism>
<evidence type="ECO:0000259" key="1">
    <source>
        <dbReference type="Pfam" id="PF02342"/>
    </source>
</evidence>
<evidence type="ECO:0000313" key="2">
    <source>
        <dbReference type="EMBL" id="SDL23222.1"/>
    </source>
</evidence>
<dbReference type="Proteomes" id="UP000199068">
    <property type="component" value="Unassembled WGS sequence"/>
</dbReference>
<keyword evidence="3" id="KW-1185">Reference proteome</keyword>
<reference evidence="2 3" key="1">
    <citation type="submission" date="2016-10" db="EMBL/GenBank/DDBJ databases">
        <authorList>
            <person name="de Groot N.N."/>
        </authorList>
    </citation>
    <scope>NUCLEOTIDE SEQUENCE [LARGE SCALE GENOMIC DNA]</scope>
    <source>
        <strain evidence="2 3">DSM 797</strain>
    </source>
</reference>
<sequence length="199" mass="22107">MAINLGRSNNTVNALNLQKNDILDLTKKNPGLEKVVLGAGWDVATIGQDFDLDIAAFLLNSNGKVAQVPNDVIFFNNKFSDGICLEGDNRTGAGDGDDERIQIDLSQIRSDVQKIVFMVTIHEAQSRRQTFGMVNNSYVRLLDVKNNEKEICRFNLKENGSTVTSVVFAELYKDGYDWYFKAIGDGKIADLNGMLGLYM</sequence>
<accession>A0A1G9IDL1</accession>